<feature type="compositionally biased region" description="Low complexity" evidence="1">
    <location>
        <begin position="328"/>
        <end position="337"/>
    </location>
</feature>
<feature type="region of interest" description="Disordered" evidence="1">
    <location>
        <begin position="235"/>
        <end position="255"/>
    </location>
</feature>
<dbReference type="GO" id="GO:0016036">
    <property type="term" value="P:cellular response to phosphate starvation"/>
    <property type="evidence" value="ECO:0007669"/>
    <property type="project" value="InterPro"/>
</dbReference>
<feature type="compositionally biased region" description="Polar residues" evidence="1">
    <location>
        <begin position="339"/>
        <end position="348"/>
    </location>
</feature>
<feature type="domain" description="SPX" evidence="2">
    <location>
        <begin position="1"/>
        <end position="167"/>
    </location>
</feature>
<dbReference type="PANTHER" id="PTHR45978:SF7">
    <property type="entry name" value="SPX DOMAIN-CONTAINING PROTEIN 4"/>
    <property type="match status" value="1"/>
</dbReference>
<organism evidence="3 4">
    <name type="scientific">Aphanomyces invadans</name>
    <dbReference type="NCBI Taxonomy" id="157072"/>
    <lineage>
        <taxon>Eukaryota</taxon>
        <taxon>Sar</taxon>
        <taxon>Stramenopiles</taxon>
        <taxon>Oomycota</taxon>
        <taxon>Saprolegniomycetes</taxon>
        <taxon>Saprolegniales</taxon>
        <taxon>Verrucalvaceae</taxon>
        <taxon>Aphanomyces</taxon>
    </lineage>
</organism>
<dbReference type="PROSITE" id="PS51382">
    <property type="entry name" value="SPX"/>
    <property type="match status" value="1"/>
</dbReference>
<sequence length="348" mass="38938">MKFGKVLQQSIELSSSEWEHSWVDYKQLKHIIKDCAHVSKHDKLRKEKLEANKLQNGNNDTIRQSPDELNFFRTVRGELAKITKLFMKEQSRYSVSVGEIEAEFEKLQTDSDANLEKKTKVMASCVALFKEMLLLENFALINYCGISKILKKHDKWTGYNTRSKFVESVLNKQPFAAYSTLLAMINCVEQVFMKATGSTIAQHDNTTDSRMNRAVEVQCGYSMLQLHADTESKPPAIAASAAPSTTSHDGAPLKRPVSLHDLSILRDEGVRFKRTEEETLSPIQSGPSDDDEDDAAYDGCEEDEAPPRAPNRSKRTREDGQDDESDDGASSSAAASGKNKMSFSTILN</sequence>
<proteinExistence type="predicted"/>
<dbReference type="InterPro" id="IPR004331">
    <property type="entry name" value="SPX_dom"/>
</dbReference>
<gene>
    <name evidence="3" type="ORF">DYB32_003416</name>
</gene>
<feature type="compositionally biased region" description="Acidic residues" evidence="1">
    <location>
        <begin position="288"/>
        <end position="304"/>
    </location>
</feature>
<dbReference type="VEuPathDB" id="FungiDB:H310_07467"/>
<protein>
    <recommendedName>
        <fullName evidence="2">SPX domain-containing protein</fullName>
    </recommendedName>
</protein>
<feature type="compositionally biased region" description="Low complexity" evidence="1">
    <location>
        <begin position="235"/>
        <end position="247"/>
    </location>
</feature>
<dbReference type="CDD" id="cd14447">
    <property type="entry name" value="SPX"/>
    <property type="match status" value="1"/>
</dbReference>
<dbReference type="PANTHER" id="PTHR45978">
    <property type="entry name" value="SPX DOMAIN-CONTAINING PROTEIN 3"/>
    <property type="match status" value="1"/>
</dbReference>
<evidence type="ECO:0000259" key="2">
    <source>
        <dbReference type="PROSITE" id="PS51382"/>
    </source>
</evidence>
<name>A0A418B0T1_9STRA</name>
<dbReference type="EMBL" id="QUSY01000208">
    <property type="protein sequence ID" value="RHY31515.1"/>
    <property type="molecule type" value="Genomic_DNA"/>
</dbReference>
<dbReference type="InterPro" id="IPR031142">
    <property type="entry name" value="SPX_prot"/>
</dbReference>
<feature type="region of interest" description="Disordered" evidence="1">
    <location>
        <begin position="273"/>
        <end position="348"/>
    </location>
</feature>
<comment type="caution">
    <text evidence="3">The sequence shown here is derived from an EMBL/GenBank/DDBJ whole genome shotgun (WGS) entry which is preliminary data.</text>
</comment>
<evidence type="ECO:0000313" key="3">
    <source>
        <dbReference type="EMBL" id="RHY31515.1"/>
    </source>
</evidence>
<keyword evidence="4" id="KW-1185">Reference proteome</keyword>
<dbReference type="Pfam" id="PF03105">
    <property type="entry name" value="SPX"/>
    <property type="match status" value="2"/>
</dbReference>
<evidence type="ECO:0000313" key="4">
    <source>
        <dbReference type="Proteomes" id="UP000285060"/>
    </source>
</evidence>
<accession>A0A418B0T1</accession>
<dbReference type="Proteomes" id="UP000285060">
    <property type="component" value="Unassembled WGS sequence"/>
</dbReference>
<reference evidence="3 4" key="1">
    <citation type="submission" date="2018-08" db="EMBL/GenBank/DDBJ databases">
        <title>Aphanomyces genome sequencing and annotation.</title>
        <authorList>
            <person name="Minardi D."/>
            <person name="Oidtmann B."/>
            <person name="Van Der Giezen M."/>
            <person name="Studholme D.J."/>
        </authorList>
    </citation>
    <scope>NUCLEOTIDE SEQUENCE [LARGE SCALE GENOMIC DNA]</scope>
    <source>
        <strain evidence="3 4">NJM0002</strain>
    </source>
</reference>
<evidence type="ECO:0000256" key="1">
    <source>
        <dbReference type="SAM" id="MobiDB-lite"/>
    </source>
</evidence>
<dbReference type="AlphaFoldDB" id="A0A418B0T1"/>